<dbReference type="InterPro" id="IPR052548">
    <property type="entry name" value="Type_VII_TA_antitoxin"/>
</dbReference>
<sequence>MLTKTLNISDRLQLLLQELKSKLQELYGDRLYSVLLYGAVARGEANADSDIDVLVVLKERVLPVQEIRRMADIPL</sequence>
<gene>
    <name evidence="2" type="ORF">H6F44_10310</name>
</gene>
<dbReference type="PANTHER" id="PTHR33933:SF1">
    <property type="entry name" value="PROTEIN ADENYLYLTRANSFERASE MNTA-RELATED"/>
    <property type="match status" value="1"/>
</dbReference>
<evidence type="ECO:0000259" key="1">
    <source>
        <dbReference type="Pfam" id="PF01909"/>
    </source>
</evidence>
<dbReference type="Proteomes" id="UP000631421">
    <property type="component" value="Unassembled WGS sequence"/>
</dbReference>
<reference evidence="2" key="1">
    <citation type="journal article" date="2015" name="ISME J.">
        <title>Draft Genome Sequence of Streptomyces incarnatus NRRL8089, which Produces the Nucleoside Antibiotic Sinefungin.</title>
        <authorList>
            <person name="Oshima K."/>
            <person name="Hattori M."/>
            <person name="Shimizu H."/>
            <person name="Fukuda K."/>
            <person name="Nemoto M."/>
            <person name="Inagaki K."/>
            <person name="Tamura T."/>
        </authorList>
    </citation>
    <scope>NUCLEOTIDE SEQUENCE</scope>
    <source>
        <strain evidence="2">FACHB-1277</strain>
    </source>
</reference>
<dbReference type="Pfam" id="PF01909">
    <property type="entry name" value="NTP_transf_2"/>
    <property type="match status" value="1"/>
</dbReference>
<protein>
    <submittedName>
        <fullName evidence="2">Nucleotidyltransferase domain-containing protein</fullName>
    </submittedName>
</protein>
<dbReference type="Gene3D" id="3.30.460.10">
    <property type="entry name" value="Beta Polymerase, domain 2"/>
    <property type="match status" value="1"/>
</dbReference>
<dbReference type="PANTHER" id="PTHR33933">
    <property type="entry name" value="NUCLEOTIDYLTRANSFERASE"/>
    <property type="match status" value="1"/>
</dbReference>
<dbReference type="GO" id="GO:0016779">
    <property type="term" value="F:nucleotidyltransferase activity"/>
    <property type="evidence" value="ECO:0007669"/>
    <property type="project" value="InterPro"/>
</dbReference>
<dbReference type="AlphaFoldDB" id="A0A926USX9"/>
<feature type="domain" description="Polymerase nucleotidyl transferase" evidence="1">
    <location>
        <begin position="17"/>
        <end position="61"/>
    </location>
</feature>
<dbReference type="RefSeq" id="WP_190350873.1">
    <property type="nucleotide sequence ID" value="NZ_JACJPY010000027.1"/>
</dbReference>
<dbReference type="InterPro" id="IPR002934">
    <property type="entry name" value="Polymerase_NTP_transf_dom"/>
</dbReference>
<name>A0A926USX9_9CYAN</name>
<dbReference type="SUPFAM" id="SSF81301">
    <property type="entry name" value="Nucleotidyltransferase"/>
    <property type="match status" value="1"/>
</dbReference>
<organism evidence="2 3">
    <name type="scientific">Pseudanabaena cinerea FACHB-1277</name>
    <dbReference type="NCBI Taxonomy" id="2949581"/>
    <lineage>
        <taxon>Bacteria</taxon>
        <taxon>Bacillati</taxon>
        <taxon>Cyanobacteriota</taxon>
        <taxon>Cyanophyceae</taxon>
        <taxon>Pseudanabaenales</taxon>
        <taxon>Pseudanabaenaceae</taxon>
        <taxon>Pseudanabaena</taxon>
        <taxon>Pseudanabaena cinerea</taxon>
    </lineage>
</organism>
<keyword evidence="3" id="KW-1185">Reference proteome</keyword>
<evidence type="ECO:0000313" key="3">
    <source>
        <dbReference type="Proteomes" id="UP000631421"/>
    </source>
</evidence>
<proteinExistence type="predicted"/>
<dbReference type="CDD" id="cd05403">
    <property type="entry name" value="NT_KNTase_like"/>
    <property type="match status" value="1"/>
</dbReference>
<reference evidence="2" key="2">
    <citation type="submission" date="2020-08" db="EMBL/GenBank/DDBJ databases">
        <authorList>
            <person name="Chen M."/>
            <person name="Teng W."/>
            <person name="Zhao L."/>
            <person name="Hu C."/>
            <person name="Zhou Y."/>
            <person name="Han B."/>
            <person name="Song L."/>
            <person name="Shu W."/>
        </authorList>
    </citation>
    <scope>NUCLEOTIDE SEQUENCE</scope>
    <source>
        <strain evidence="2">FACHB-1277</strain>
    </source>
</reference>
<evidence type="ECO:0000313" key="2">
    <source>
        <dbReference type="EMBL" id="MBD2150509.1"/>
    </source>
</evidence>
<comment type="caution">
    <text evidence="2">The sequence shown here is derived from an EMBL/GenBank/DDBJ whole genome shotgun (WGS) entry which is preliminary data.</text>
</comment>
<dbReference type="EMBL" id="JACJPY010000027">
    <property type="protein sequence ID" value="MBD2150509.1"/>
    <property type="molecule type" value="Genomic_DNA"/>
</dbReference>
<accession>A0A926USX9</accession>
<dbReference type="InterPro" id="IPR043519">
    <property type="entry name" value="NT_sf"/>
</dbReference>